<organism evidence="1">
    <name type="scientific">marine metagenome</name>
    <dbReference type="NCBI Taxonomy" id="408172"/>
    <lineage>
        <taxon>unclassified sequences</taxon>
        <taxon>metagenomes</taxon>
        <taxon>ecological metagenomes</taxon>
    </lineage>
</organism>
<name>A0A381TC06_9ZZZZ</name>
<protein>
    <recommendedName>
        <fullName evidence="2">Gamma-glutamyltransferase</fullName>
    </recommendedName>
</protein>
<dbReference type="InterPro" id="IPR029055">
    <property type="entry name" value="Ntn_hydrolases_N"/>
</dbReference>
<dbReference type="PRINTS" id="PR01210">
    <property type="entry name" value="GGTRANSPTASE"/>
</dbReference>
<feature type="non-terminal residue" evidence="1">
    <location>
        <position position="1"/>
    </location>
</feature>
<evidence type="ECO:0008006" key="2">
    <source>
        <dbReference type="Google" id="ProtNLM"/>
    </source>
</evidence>
<accession>A0A381TC06</accession>
<dbReference type="EMBL" id="UINC01004158">
    <property type="protein sequence ID" value="SVA12237.1"/>
    <property type="molecule type" value="Genomic_DNA"/>
</dbReference>
<feature type="non-terminal residue" evidence="1">
    <location>
        <position position="254"/>
    </location>
</feature>
<proteinExistence type="predicted"/>
<dbReference type="Pfam" id="PF01019">
    <property type="entry name" value="G_glu_transpept"/>
    <property type="match status" value="1"/>
</dbReference>
<reference evidence="1" key="1">
    <citation type="submission" date="2018-05" db="EMBL/GenBank/DDBJ databases">
        <authorList>
            <person name="Lanie J.A."/>
            <person name="Ng W.-L."/>
            <person name="Kazmierczak K.M."/>
            <person name="Andrzejewski T.M."/>
            <person name="Davidsen T.M."/>
            <person name="Wayne K.J."/>
            <person name="Tettelin H."/>
            <person name="Glass J.I."/>
            <person name="Rusch D."/>
            <person name="Podicherti R."/>
            <person name="Tsui H.-C.T."/>
            <person name="Winkler M.E."/>
        </authorList>
    </citation>
    <scope>NUCLEOTIDE SEQUENCE</scope>
</reference>
<dbReference type="AlphaFoldDB" id="A0A381TC06"/>
<dbReference type="PANTHER" id="PTHR43199">
    <property type="entry name" value="GLUTATHIONE HYDROLASE"/>
    <property type="match status" value="1"/>
</dbReference>
<dbReference type="PANTHER" id="PTHR43199:SF1">
    <property type="entry name" value="GLUTATHIONE HYDROLASE PROENZYME"/>
    <property type="match status" value="1"/>
</dbReference>
<dbReference type="InterPro" id="IPR051792">
    <property type="entry name" value="GGT_bact"/>
</dbReference>
<dbReference type="SUPFAM" id="SSF56235">
    <property type="entry name" value="N-terminal nucleophile aminohydrolases (Ntn hydrolases)"/>
    <property type="match status" value="1"/>
</dbReference>
<gene>
    <name evidence="1" type="ORF">METZ01_LOCUS65091</name>
</gene>
<evidence type="ECO:0000313" key="1">
    <source>
        <dbReference type="EMBL" id="SVA12237.1"/>
    </source>
</evidence>
<sequence>VLKIQLRILILSLLSSLLVLNSVNTNAAGRIAVKGHNGAVASSSAIASEIGIQILKEGGNAVDAAIATAFAMAVTLPSAGNIGGGGFLIYHGADGQTSAFDFREKAPLASTTDMYLDENGNIDYSLKHLSILSVGVPGTVAGMELAHQRYGTMEWEDLLSPAIRLAREGFPISWKLHNDFKNKRNREWFNKHSSSKKKFYRPDGNLYQPGDLWIQTDLANTLERIQKEGKDGFYKGKTAKLIADFMAANGGIIT</sequence>